<evidence type="ECO:0000313" key="2">
    <source>
        <dbReference type="Proteomes" id="UP000324705"/>
    </source>
</evidence>
<evidence type="ECO:0000313" key="1">
    <source>
        <dbReference type="EMBL" id="VAH60640.1"/>
    </source>
</evidence>
<sequence length="72" mass="8008">MEQKERTLLLQQEGRPNEAMMLTLLECVNPDHGTTFTVLRCLCSACTDISRNGVSSHVRSSSLKVNKPGVYL</sequence>
<gene>
    <name evidence="1" type="ORF">TRITD_3Av1G111580</name>
</gene>
<accession>A0A9R0RLN2</accession>
<dbReference type="Proteomes" id="UP000324705">
    <property type="component" value="Chromosome 3A"/>
</dbReference>
<proteinExistence type="predicted"/>
<keyword evidence="2" id="KW-1185">Reference proteome</keyword>
<reference evidence="1 2" key="1">
    <citation type="submission" date="2017-09" db="EMBL/GenBank/DDBJ databases">
        <authorList>
            <consortium name="International Durum Wheat Genome Sequencing Consortium (IDWGSC)"/>
            <person name="Milanesi L."/>
        </authorList>
    </citation>
    <scope>NUCLEOTIDE SEQUENCE [LARGE SCALE GENOMIC DNA]</scope>
    <source>
        <strain evidence="2">cv. Svevo</strain>
    </source>
</reference>
<dbReference type="EMBL" id="LT934115">
    <property type="protein sequence ID" value="VAH60640.1"/>
    <property type="molecule type" value="Genomic_DNA"/>
</dbReference>
<dbReference type="Gramene" id="TRITD3Av1G111580.1">
    <property type="protein sequence ID" value="TRITD3Av1G111580.1"/>
    <property type="gene ID" value="TRITD3Av1G111580"/>
</dbReference>
<organism evidence="1 2">
    <name type="scientific">Triticum turgidum subsp. durum</name>
    <name type="common">Durum wheat</name>
    <name type="synonym">Triticum durum</name>
    <dbReference type="NCBI Taxonomy" id="4567"/>
    <lineage>
        <taxon>Eukaryota</taxon>
        <taxon>Viridiplantae</taxon>
        <taxon>Streptophyta</taxon>
        <taxon>Embryophyta</taxon>
        <taxon>Tracheophyta</taxon>
        <taxon>Spermatophyta</taxon>
        <taxon>Magnoliopsida</taxon>
        <taxon>Liliopsida</taxon>
        <taxon>Poales</taxon>
        <taxon>Poaceae</taxon>
        <taxon>BOP clade</taxon>
        <taxon>Pooideae</taxon>
        <taxon>Triticodae</taxon>
        <taxon>Triticeae</taxon>
        <taxon>Triticinae</taxon>
        <taxon>Triticum</taxon>
    </lineage>
</organism>
<name>A0A9R0RLN2_TRITD</name>
<protein>
    <submittedName>
        <fullName evidence="1">Uncharacterized protein</fullName>
    </submittedName>
</protein>
<dbReference type="AlphaFoldDB" id="A0A9R0RLN2"/>